<dbReference type="GO" id="GO:0006508">
    <property type="term" value="P:proteolysis"/>
    <property type="evidence" value="ECO:0007669"/>
    <property type="project" value="UniProtKB-KW"/>
</dbReference>
<protein>
    <submittedName>
        <fullName evidence="9">Peptidase S8</fullName>
    </submittedName>
</protein>
<proteinExistence type="inferred from homology"/>
<dbReference type="Gene3D" id="3.40.50.200">
    <property type="entry name" value="Peptidase S8/S53 domain"/>
    <property type="match status" value="1"/>
</dbReference>
<evidence type="ECO:0000256" key="2">
    <source>
        <dbReference type="ARBA" id="ARBA00022670"/>
    </source>
</evidence>
<dbReference type="InterPro" id="IPR022398">
    <property type="entry name" value="Peptidase_S8_His-AS"/>
</dbReference>
<gene>
    <name evidence="9" type="ORF">Cci01nite_20250</name>
</gene>
<evidence type="ECO:0000313" key="9">
    <source>
        <dbReference type="EMBL" id="GIF96931.1"/>
    </source>
</evidence>
<name>A0A8J3KBI6_9ACTN</name>
<evidence type="ECO:0000256" key="5">
    <source>
        <dbReference type="PROSITE-ProRule" id="PRU01240"/>
    </source>
</evidence>
<evidence type="ECO:0000256" key="4">
    <source>
        <dbReference type="ARBA" id="ARBA00022825"/>
    </source>
</evidence>
<keyword evidence="3" id="KW-0378">Hydrolase</keyword>
<feature type="domain" description="Peptidase S8/S53" evidence="8">
    <location>
        <begin position="61"/>
        <end position="306"/>
    </location>
</feature>
<reference evidence="9 10" key="1">
    <citation type="submission" date="2021-01" db="EMBL/GenBank/DDBJ databases">
        <title>Whole genome shotgun sequence of Catellatospora citrea NBRC 14495.</title>
        <authorList>
            <person name="Komaki H."/>
            <person name="Tamura T."/>
        </authorList>
    </citation>
    <scope>NUCLEOTIDE SEQUENCE [LARGE SCALE GENOMIC DNA]</scope>
    <source>
        <strain evidence="9 10">NBRC 14495</strain>
    </source>
</reference>
<dbReference type="GO" id="GO:0004252">
    <property type="term" value="F:serine-type endopeptidase activity"/>
    <property type="evidence" value="ECO:0007669"/>
    <property type="project" value="InterPro"/>
</dbReference>
<evidence type="ECO:0000313" key="10">
    <source>
        <dbReference type="Proteomes" id="UP000659904"/>
    </source>
</evidence>
<feature type="transmembrane region" description="Helical" evidence="6">
    <location>
        <begin position="349"/>
        <end position="372"/>
    </location>
</feature>
<sequence>MRRVTRWSRLGLAAVLAFAGMPVPAAAAAADCAPPARTVVPDLPWAQQWLRPQRIWPLTQGAGITVAVLDSGVDAQVRQLQGRVEPGLDVLAGGRADDDCLGHGTFVAGIVAAGSQPEVGFAGLAPQARILPLRVAVDDDQPPPETVLATAIGTAAQRGARVIVVGTPMVRAGAQLRAALEEAQARDALVVAASWGSTDREVPVDPWVGERILSVGGFDPEGGLVSGTAAPVDLMAPGAGVLSLGPRGSGHVVAGGNAYAAAYVAGAAALVRAHHPKLTAAQVKQRLLATSDRVPRQVPDPQLGHGALDLYAAVTAVLPAERGAAVPNVPVPPADIARPQPVDDRAFRVAVAVAAAAGGLTVLMAAVALAAPRIRRRRARAR</sequence>
<dbReference type="PANTHER" id="PTHR43806:SF11">
    <property type="entry name" value="CEREVISIN-RELATED"/>
    <property type="match status" value="1"/>
</dbReference>
<keyword evidence="7" id="KW-0732">Signal</keyword>
<feature type="chain" id="PRO_5035179831" evidence="7">
    <location>
        <begin position="28"/>
        <end position="382"/>
    </location>
</feature>
<dbReference type="AlphaFoldDB" id="A0A8J3KBI6"/>
<dbReference type="EMBL" id="BONH01000007">
    <property type="protein sequence ID" value="GIF96931.1"/>
    <property type="molecule type" value="Genomic_DNA"/>
</dbReference>
<keyword evidence="6" id="KW-0812">Transmembrane</keyword>
<dbReference type="InterPro" id="IPR036852">
    <property type="entry name" value="Peptidase_S8/S53_dom_sf"/>
</dbReference>
<feature type="signal peptide" evidence="7">
    <location>
        <begin position="1"/>
        <end position="27"/>
    </location>
</feature>
<comment type="similarity">
    <text evidence="1 5">Belongs to the peptidase S8 family.</text>
</comment>
<keyword evidence="10" id="KW-1185">Reference proteome</keyword>
<dbReference type="PROSITE" id="PS51892">
    <property type="entry name" value="SUBTILASE"/>
    <property type="match status" value="1"/>
</dbReference>
<evidence type="ECO:0000259" key="8">
    <source>
        <dbReference type="Pfam" id="PF00082"/>
    </source>
</evidence>
<dbReference type="InterPro" id="IPR050131">
    <property type="entry name" value="Peptidase_S8_subtilisin-like"/>
</dbReference>
<keyword evidence="4" id="KW-0720">Serine protease</keyword>
<comment type="caution">
    <text evidence="9">The sequence shown here is derived from an EMBL/GenBank/DDBJ whole genome shotgun (WGS) entry which is preliminary data.</text>
</comment>
<comment type="caution">
    <text evidence="5">Lacks conserved residue(s) required for the propagation of feature annotation.</text>
</comment>
<organism evidence="9 10">
    <name type="scientific">Catellatospora citrea</name>
    <dbReference type="NCBI Taxonomy" id="53366"/>
    <lineage>
        <taxon>Bacteria</taxon>
        <taxon>Bacillati</taxon>
        <taxon>Actinomycetota</taxon>
        <taxon>Actinomycetes</taxon>
        <taxon>Micromonosporales</taxon>
        <taxon>Micromonosporaceae</taxon>
        <taxon>Catellatospora</taxon>
    </lineage>
</organism>
<dbReference type="PROSITE" id="PS00137">
    <property type="entry name" value="SUBTILASE_HIS"/>
    <property type="match status" value="1"/>
</dbReference>
<dbReference type="Proteomes" id="UP000659904">
    <property type="component" value="Unassembled WGS sequence"/>
</dbReference>
<dbReference type="SUPFAM" id="SSF52743">
    <property type="entry name" value="Subtilisin-like"/>
    <property type="match status" value="1"/>
</dbReference>
<keyword evidence="6" id="KW-0472">Membrane</keyword>
<dbReference type="PRINTS" id="PR00723">
    <property type="entry name" value="SUBTILISIN"/>
</dbReference>
<evidence type="ECO:0000256" key="3">
    <source>
        <dbReference type="ARBA" id="ARBA00022801"/>
    </source>
</evidence>
<evidence type="ECO:0000256" key="6">
    <source>
        <dbReference type="SAM" id="Phobius"/>
    </source>
</evidence>
<dbReference type="Pfam" id="PF00082">
    <property type="entry name" value="Peptidase_S8"/>
    <property type="match status" value="1"/>
</dbReference>
<evidence type="ECO:0000256" key="7">
    <source>
        <dbReference type="SAM" id="SignalP"/>
    </source>
</evidence>
<dbReference type="InterPro" id="IPR000209">
    <property type="entry name" value="Peptidase_S8/S53_dom"/>
</dbReference>
<keyword evidence="2" id="KW-0645">Protease</keyword>
<dbReference type="PANTHER" id="PTHR43806">
    <property type="entry name" value="PEPTIDASE S8"/>
    <property type="match status" value="1"/>
</dbReference>
<accession>A0A8J3KBI6</accession>
<dbReference type="RefSeq" id="WP_203831769.1">
    <property type="nucleotide sequence ID" value="NZ_BONH01000007.1"/>
</dbReference>
<evidence type="ECO:0000256" key="1">
    <source>
        <dbReference type="ARBA" id="ARBA00011073"/>
    </source>
</evidence>
<dbReference type="InterPro" id="IPR015500">
    <property type="entry name" value="Peptidase_S8_subtilisin-rel"/>
</dbReference>
<keyword evidence="6" id="KW-1133">Transmembrane helix</keyword>